<feature type="region of interest" description="Disordered" evidence="1">
    <location>
        <begin position="78"/>
        <end position="97"/>
    </location>
</feature>
<sequence length="113" mass="12916">VGWLKGGWKIDDMQDLAEDPIKDPARHLKNLALRAVDLPVSLYHFLPEVKLSPLLRKLLLISVVGAASLAILAHQLKRKRGKKQKEKEKEQEQLPWEQELFVPEFSRTAASEK</sequence>
<keyword evidence="4" id="KW-1185">Reference proteome</keyword>
<dbReference type="STRING" id="75743.A0A401Q8E6"/>
<feature type="non-terminal residue" evidence="3">
    <location>
        <position position="1"/>
    </location>
</feature>
<protein>
    <submittedName>
        <fullName evidence="3">Uncharacterized protein</fullName>
    </submittedName>
</protein>
<gene>
    <name evidence="3" type="ORF">scyTo_0022210</name>
</gene>
<keyword evidence="2" id="KW-0472">Membrane</keyword>
<dbReference type="Pfam" id="PF10265">
    <property type="entry name" value="Miga"/>
    <property type="match status" value="1"/>
</dbReference>
<feature type="non-terminal residue" evidence="3">
    <location>
        <position position="113"/>
    </location>
</feature>
<feature type="transmembrane region" description="Helical" evidence="2">
    <location>
        <begin position="54"/>
        <end position="73"/>
    </location>
</feature>
<comment type="caution">
    <text evidence="3">The sequence shown here is derived from an EMBL/GenBank/DDBJ whole genome shotgun (WGS) entry which is preliminary data.</text>
</comment>
<proteinExistence type="predicted"/>
<evidence type="ECO:0000313" key="3">
    <source>
        <dbReference type="EMBL" id="GCB81643.1"/>
    </source>
</evidence>
<reference evidence="3 4" key="1">
    <citation type="journal article" date="2018" name="Nat. Ecol. Evol.">
        <title>Shark genomes provide insights into elasmobranch evolution and the origin of vertebrates.</title>
        <authorList>
            <person name="Hara Y"/>
            <person name="Yamaguchi K"/>
            <person name="Onimaru K"/>
            <person name="Kadota M"/>
            <person name="Koyanagi M"/>
            <person name="Keeley SD"/>
            <person name="Tatsumi K"/>
            <person name="Tanaka K"/>
            <person name="Motone F"/>
            <person name="Kageyama Y"/>
            <person name="Nozu R"/>
            <person name="Adachi N"/>
            <person name="Nishimura O"/>
            <person name="Nakagawa R"/>
            <person name="Tanegashima C"/>
            <person name="Kiyatake I"/>
            <person name="Matsumoto R"/>
            <person name="Murakumo K"/>
            <person name="Nishida K"/>
            <person name="Terakita A"/>
            <person name="Kuratani S"/>
            <person name="Sato K"/>
            <person name="Hyodo S Kuraku.S."/>
        </authorList>
    </citation>
    <scope>NUCLEOTIDE SEQUENCE [LARGE SCALE GENOMIC DNA]</scope>
</reference>
<evidence type="ECO:0000313" key="4">
    <source>
        <dbReference type="Proteomes" id="UP000288216"/>
    </source>
</evidence>
<dbReference type="GO" id="GO:0008053">
    <property type="term" value="P:mitochondrial fusion"/>
    <property type="evidence" value="ECO:0007669"/>
    <property type="project" value="InterPro"/>
</dbReference>
<keyword evidence="2" id="KW-1133">Transmembrane helix</keyword>
<organism evidence="3 4">
    <name type="scientific">Scyliorhinus torazame</name>
    <name type="common">Cloudy catshark</name>
    <name type="synonym">Catulus torazame</name>
    <dbReference type="NCBI Taxonomy" id="75743"/>
    <lineage>
        <taxon>Eukaryota</taxon>
        <taxon>Metazoa</taxon>
        <taxon>Chordata</taxon>
        <taxon>Craniata</taxon>
        <taxon>Vertebrata</taxon>
        <taxon>Chondrichthyes</taxon>
        <taxon>Elasmobranchii</taxon>
        <taxon>Galeomorphii</taxon>
        <taxon>Galeoidea</taxon>
        <taxon>Carcharhiniformes</taxon>
        <taxon>Scyliorhinidae</taxon>
        <taxon>Scyliorhinus</taxon>
    </lineage>
</organism>
<evidence type="ECO:0000256" key="2">
    <source>
        <dbReference type="SAM" id="Phobius"/>
    </source>
</evidence>
<dbReference type="EMBL" id="BFAA01021636">
    <property type="protein sequence ID" value="GCB81643.1"/>
    <property type="molecule type" value="Genomic_DNA"/>
</dbReference>
<evidence type="ECO:0000256" key="1">
    <source>
        <dbReference type="SAM" id="MobiDB-lite"/>
    </source>
</evidence>
<name>A0A401Q8E6_SCYTO</name>
<dbReference type="AlphaFoldDB" id="A0A401Q8E6"/>
<keyword evidence="2" id="KW-0812">Transmembrane</keyword>
<dbReference type="Proteomes" id="UP000288216">
    <property type="component" value="Unassembled WGS sequence"/>
</dbReference>
<accession>A0A401Q8E6</accession>
<dbReference type="OrthoDB" id="10549295at2759"/>
<dbReference type="InterPro" id="IPR019392">
    <property type="entry name" value="Miga"/>
</dbReference>